<sequence>MSMAPTHNVDKISKALLPVVIKEINKRTKETSGREVAKELGISTNTISRLKNYGGLNISLDTIIGIYVKLGGTVTISGTLGNKKTQAEFGAKQHG</sequence>
<dbReference type="InterPro" id="IPR010982">
    <property type="entry name" value="Lambda_DNA-bd_dom_sf"/>
</dbReference>
<dbReference type="GO" id="GO:0003677">
    <property type="term" value="F:DNA binding"/>
    <property type="evidence" value="ECO:0007669"/>
    <property type="project" value="InterPro"/>
</dbReference>
<evidence type="ECO:0000313" key="2">
    <source>
        <dbReference type="Proteomes" id="UP000464669"/>
    </source>
</evidence>
<organism evidence="1 2">
    <name type="scientific">Klebsiella phage N1M2</name>
    <dbReference type="NCBI Taxonomy" id="2664939"/>
    <lineage>
        <taxon>Viruses</taxon>
        <taxon>Duplodnaviria</taxon>
        <taxon>Heunggongvirae</taxon>
        <taxon>Uroviricota</taxon>
        <taxon>Caudoviricetes</taxon>
        <taxon>Chimalliviridae</taxon>
        <taxon>Nimduovirus</taxon>
        <taxon>Nimduovirus N1M2</taxon>
    </lineage>
</organism>
<reference evidence="1 2" key="1">
    <citation type="submission" date="2019-11" db="EMBL/GenBank/DDBJ databases">
        <authorList>
            <person name="Lewis R."/>
            <person name="Clooney A.G."/>
            <person name="Stockdale S.R."/>
            <person name="Buttimer C."/>
            <person name="Draper L.A."/>
            <person name="Ross R.P."/>
            <person name="Hill C."/>
        </authorList>
    </citation>
    <scope>NUCLEOTIDE SEQUENCE [LARGE SCALE GENOMIC DNA]</scope>
</reference>
<accession>A0A6B7ZF05</accession>
<protein>
    <submittedName>
        <fullName evidence="1">Uncharacterized protein</fullName>
    </submittedName>
</protein>
<name>A0A6B7ZF05_9CAUD</name>
<dbReference type="InterPro" id="IPR001387">
    <property type="entry name" value="Cro/C1-type_HTH"/>
</dbReference>
<dbReference type="CDD" id="cd00093">
    <property type="entry name" value="HTH_XRE"/>
    <property type="match status" value="1"/>
</dbReference>
<evidence type="ECO:0000313" key="1">
    <source>
        <dbReference type="EMBL" id="QGH71995.1"/>
    </source>
</evidence>
<proteinExistence type="predicted"/>
<dbReference type="EMBL" id="MN642089">
    <property type="protein sequence ID" value="QGH71995.1"/>
    <property type="molecule type" value="Genomic_DNA"/>
</dbReference>
<dbReference type="Gene3D" id="1.10.260.40">
    <property type="entry name" value="lambda repressor-like DNA-binding domains"/>
    <property type="match status" value="1"/>
</dbReference>
<keyword evidence="2" id="KW-1185">Reference proteome</keyword>
<dbReference type="SUPFAM" id="SSF47413">
    <property type="entry name" value="lambda repressor-like DNA-binding domains"/>
    <property type="match status" value="1"/>
</dbReference>
<gene>
    <name evidence="1" type="ORF">N1M2_132</name>
</gene>
<dbReference type="Proteomes" id="UP000464669">
    <property type="component" value="Segment"/>
</dbReference>